<protein>
    <recommendedName>
        <fullName evidence="4">Extracellular serine-rich protein</fullName>
    </recommendedName>
</protein>
<evidence type="ECO:0000313" key="2">
    <source>
        <dbReference type="EMBL" id="KAF4469504.1"/>
    </source>
</evidence>
<organism evidence="2 3">
    <name type="scientific">Fusarium albosuccineum</name>
    <dbReference type="NCBI Taxonomy" id="1237068"/>
    <lineage>
        <taxon>Eukaryota</taxon>
        <taxon>Fungi</taxon>
        <taxon>Dikarya</taxon>
        <taxon>Ascomycota</taxon>
        <taxon>Pezizomycotina</taxon>
        <taxon>Sordariomycetes</taxon>
        <taxon>Hypocreomycetidae</taxon>
        <taxon>Hypocreales</taxon>
        <taxon>Nectriaceae</taxon>
        <taxon>Fusarium</taxon>
        <taxon>Fusarium decemcellulare species complex</taxon>
    </lineage>
</organism>
<sequence length="167" mass="17696">MKFTLSILSVALFGGASGLPNLNERAGAQTVHLTFHGGPASYKMTFPADGKTRKTNSNINVNIIDANDYNAFSQCTFTTKGQKTLVQSISQDGSQHIIVGPPQVITAVSCHGMCVPTYGKRHLKARKNLSDRTNKDCQQASATIAMASTWDLAAMASAPPIAVDPGT</sequence>
<keyword evidence="1" id="KW-0732">Signal</keyword>
<dbReference type="Proteomes" id="UP000554235">
    <property type="component" value="Unassembled WGS sequence"/>
</dbReference>
<gene>
    <name evidence="2" type="ORF">FALBO_3595</name>
</gene>
<reference evidence="2 3" key="1">
    <citation type="submission" date="2020-01" db="EMBL/GenBank/DDBJ databases">
        <title>Identification and distribution of gene clusters putatively required for synthesis of sphingolipid metabolism inhibitors in phylogenetically diverse species of the filamentous fungus Fusarium.</title>
        <authorList>
            <person name="Kim H.-S."/>
            <person name="Busman M."/>
            <person name="Brown D.W."/>
            <person name="Divon H."/>
            <person name="Uhlig S."/>
            <person name="Proctor R.H."/>
        </authorList>
    </citation>
    <scope>NUCLEOTIDE SEQUENCE [LARGE SCALE GENOMIC DNA]</scope>
    <source>
        <strain evidence="2 3">NRRL 20459</strain>
    </source>
</reference>
<evidence type="ECO:0008006" key="4">
    <source>
        <dbReference type="Google" id="ProtNLM"/>
    </source>
</evidence>
<name>A0A8H4LKF5_9HYPO</name>
<accession>A0A8H4LKF5</accession>
<keyword evidence="3" id="KW-1185">Reference proteome</keyword>
<dbReference type="AlphaFoldDB" id="A0A8H4LKF5"/>
<proteinExistence type="predicted"/>
<comment type="caution">
    <text evidence="2">The sequence shown here is derived from an EMBL/GenBank/DDBJ whole genome shotgun (WGS) entry which is preliminary data.</text>
</comment>
<evidence type="ECO:0000256" key="1">
    <source>
        <dbReference type="SAM" id="SignalP"/>
    </source>
</evidence>
<feature type="signal peptide" evidence="1">
    <location>
        <begin position="1"/>
        <end position="18"/>
    </location>
</feature>
<evidence type="ECO:0000313" key="3">
    <source>
        <dbReference type="Proteomes" id="UP000554235"/>
    </source>
</evidence>
<dbReference type="OrthoDB" id="4509278at2759"/>
<dbReference type="EMBL" id="JAADYS010000467">
    <property type="protein sequence ID" value="KAF4469504.1"/>
    <property type="molecule type" value="Genomic_DNA"/>
</dbReference>
<feature type="chain" id="PRO_5034569672" description="Extracellular serine-rich protein" evidence="1">
    <location>
        <begin position="19"/>
        <end position="167"/>
    </location>
</feature>